<dbReference type="Proteomes" id="UP000230935">
    <property type="component" value="Unassembled WGS sequence"/>
</dbReference>
<dbReference type="InterPro" id="IPR050696">
    <property type="entry name" value="FtsA/MreB"/>
</dbReference>
<evidence type="ECO:0000313" key="2">
    <source>
        <dbReference type="Proteomes" id="UP000230935"/>
    </source>
</evidence>
<dbReference type="Gene3D" id="3.30.420.40">
    <property type="match status" value="2"/>
</dbReference>
<comment type="caution">
    <text evidence="1">The sequence shown here is derived from an EMBL/GenBank/DDBJ whole genome shotgun (WGS) entry which is preliminary data.</text>
</comment>
<dbReference type="CDD" id="cd24049">
    <property type="entry name" value="ASKHA_NBD_PilM"/>
    <property type="match status" value="1"/>
</dbReference>
<organism evidence="1 2">
    <name type="scientific">Candidatus Buchananbacteria bacterium CG10_big_fil_rev_8_21_14_0_10_42_9</name>
    <dbReference type="NCBI Taxonomy" id="1974526"/>
    <lineage>
        <taxon>Bacteria</taxon>
        <taxon>Candidatus Buchananiibacteriota</taxon>
    </lineage>
</organism>
<dbReference type="Pfam" id="PF11104">
    <property type="entry name" value="PilM_2"/>
    <property type="match status" value="2"/>
</dbReference>
<sequence>MVLLSSKVNEIKNKTMGFFSSPVSYLGVDFDSKSVKICELKNENGRPKLVTYGYSDPLVEGDKEVNIEKTAELIKAVCKKAQVSSTKVISSLPAFSVFSSIISLPQMNKKELASAIRWEAKKVVPLPAEEMILDWQVLEDESLPESPALAATLNVEPGKNSNDTQNFQERKHLKIKSESQSQQQRILLTAVSQNLVQRHMQIFKHAGLQLISLDTETFALIRSLVGRDKSSIMLVDMGSLATSITVVTGGIPYLTRSIDVGGLTITKAIANSLNISLQRSEQFKYDIGLETEGAQSQSVPETVMSVLTPVLNEIKYTKNLYQNKNAKSHIEKIILTGGSSLLAGLPEYLSKELDMKAYIGDPWSRVIYPQDLKPVLDEIGPRFSPAVGLAMRNIV</sequence>
<protein>
    <recommendedName>
        <fullName evidence="3">SHS2 domain-containing protein</fullName>
    </recommendedName>
</protein>
<accession>A0A2H0W0X7</accession>
<dbReference type="PIRSF" id="PIRSF019169">
    <property type="entry name" value="PilM"/>
    <property type="match status" value="1"/>
</dbReference>
<dbReference type="PANTHER" id="PTHR32432:SF3">
    <property type="entry name" value="ETHANOLAMINE UTILIZATION PROTEIN EUTJ"/>
    <property type="match status" value="1"/>
</dbReference>
<dbReference type="InterPro" id="IPR043129">
    <property type="entry name" value="ATPase_NBD"/>
</dbReference>
<proteinExistence type="predicted"/>
<dbReference type="SUPFAM" id="SSF53067">
    <property type="entry name" value="Actin-like ATPase domain"/>
    <property type="match status" value="1"/>
</dbReference>
<evidence type="ECO:0000313" key="1">
    <source>
        <dbReference type="EMBL" id="PIS04957.1"/>
    </source>
</evidence>
<dbReference type="AlphaFoldDB" id="A0A2H0W0X7"/>
<dbReference type="Gene3D" id="3.30.1490.300">
    <property type="match status" value="1"/>
</dbReference>
<dbReference type="PANTHER" id="PTHR32432">
    <property type="entry name" value="CELL DIVISION PROTEIN FTSA-RELATED"/>
    <property type="match status" value="1"/>
</dbReference>
<gene>
    <name evidence="1" type="ORF">COT81_03735</name>
</gene>
<dbReference type="InterPro" id="IPR005883">
    <property type="entry name" value="PilM"/>
</dbReference>
<evidence type="ECO:0008006" key="3">
    <source>
        <dbReference type="Google" id="ProtNLM"/>
    </source>
</evidence>
<name>A0A2H0W0X7_9BACT</name>
<dbReference type="EMBL" id="PEZZ01000029">
    <property type="protein sequence ID" value="PIS04957.1"/>
    <property type="molecule type" value="Genomic_DNA"/>
</dbReference>
<reference evidence="2" key="1">
    <citation type="submission" date="2017-09" db="EMBL/GenBank/DDBJ databases">
        <title>Depth-based differentiation of microbial function through sediment-hosted aquifers and enrichment of novel symbionts in the deep terrestrial subsurface.</title>
        <authorList>
            <person name="Probst A.J."/>
            <person name="Ladd B."/>
            <person name="Jarett J.K."/>
            <person name="Geller-Mcgrath D.E."/>
            <person name="Sieber C.M.K."/>
            <person name="Emerson J.B."/>
            <person name="Anantharaman K."/>
            <person name="Thomas B.C."/>
            <person name="Malmstrom R."/>
            <person name="Stieglmeier M."/>
            <person name="Klingl A."/>
            <person name="Woyke T."/>
            <person name="Ryan C.M."/>
            <person name="Banfield J.F."/>
        </authorList>
    </citation>
    <scope>NUCLEOTIDE SEQUENCE [LARGE SCALE GENOMIC DNA]</scope>
</reference>